<reference evidence="2" key="1">
    <citation type="submission" date="2018-11" db="EMBL/GenBank/DDBJ databases">
        <authorList>
            <person name="Grassa J C."/>
        </authorList>
    </citation>
    <scope>NUCLEOTIDE SEQUENCE [LARGE SCALE GENOMIC DNA]</scope>
</reference>
<dbReference type="EMBL" id="UZAU01000663">
    <property type="status" value="NOT_ANNOTATED_CDS"/>
    <property type="molecule type" value="Genomic_DNA"/>
</dbReference>
<dbReference type="Proteomes" id="UP000596661">
    <property type="component" value="Chromosome 7"/>
</dbReference>
<protein>
    <submittedName>
        <fullName evidence="2">Uncharacterized protein</fullName>
    </submittedName>
</protein>
<evidence type="ECO:0000256" key="1">
    <source>
        <dbReference type="SAM" id="MobiDB-lite"/>
    </source>
</evidence>
<reference evidence="2" key="2">
    <citation type="submission" date="2021-03" db="UniProtKB">
        <authorList>
            <consortium name="EnsemblPlants"/>
        </authorList>
    </citation>
    <scope>IDENTIFICATION</scope>
</reference>
<name>A0A803Q2D7_CANSA</name>
<keyword evidence="3" id="KW-1185">Reference proteome</keyword>
<sequence>MVGTKTGKGVGTRSTNKMSRRLGMPSPVTVNRIQAAICESVASRELKDYAMWSSGVVEMVVTGMNVSEQTLNTEKRKSKGATYGNDSSLLKQHNGKRTELFPKAGDYNKLGSLGCGLKQSFDCGIPSHALGQSCNAHKEPLASDKVERLNCAKADTTCSQQVDKLVSLGQTARLMAWKEKVQLMDIFIPSKEEVAIEDEESIICVPHGGVTLVEKDGVPHPQEL</sequence>
<evidence type="ECO:0000313" key="3">
    <source>
        <dbReference type="Proteomes" id="UP000596661"/>
    </source>
</evidence>
<dbReference type="EnsemblPlants" id="evm.model.07.1371">
    <property type="protein sequence ID" value="cds.evm.model.07.1371"/>
    <property type="gene ID" value="evm.TU.07.1371"/>
</dbReference>
<proteinExistence type="predicted"/>
<feature type="compositionally biased region" description="Gly residues" evidence="1">
    <location>
        <begin position="1"/>
        <end position="10"/>
    </location>
</feature>
<organism evidence="2 3">
    <name type="scientific">Cannabis sativa</name>
    <name type="common">Hemp</name>
    <name type="synonym">Marijuana</name>
    <dbReference type="NCBI Taxonomy" id="3483"/>
    <lineage>
        <taxon>Eukaryota</taxon>
        <taxon>Viridiplantae</taxon>
        <taxon>Streptophyta</taxon>
        <taxon>Embryophyta</taxon>
        <taxon>Tracheophyta</taxon>
        <taxon>Spermatophyta</taxon>
        <taxon>Magnoliopsida</taxon>
        <taxon>eudicotyledons</taxon>
        <taxon>Gunneridae</taxon>
        <taxon>Pentapetalae</taxon>
        <taxon>rosids</taxon>
        <taxon>fabids</taxon>
        <taxon>Rosales</taxon>
        <taxon>Cannabaceae</taxon>
        <taxon>Cannabis</taxon>
    </lineage>
</organism>
<feature type="region of interest" description="Disordered" evidence="1">
    <location>
        <begin position="1"/>
        <end position="24"/>
    </location>
</feature>
<dbReference type="AlphaFoldDB" id="A0A803Q2D7"/>
<accession>A0A803Q2D7</accession>
<evidence type="ECO:0000313" key="2">
    <source>
        <dbReference type="EnsemblPlants" id="cds.evm.model.07.1371"/>
    </source>
</evidence>
<dbReference type="Gramene" id="evm.model.07.1371">
    <property type="protein sequence ID" value="cds.evm.model.07.1371"/>
    <property type="gene ID" value="evm.TU.07.1371"/>
</dbReference>